<dbReference type="RefSeq" id="WP_228398417.1">
    <property type="nucleotide sequence ID" value="NZ_JADRCP010000002.1"/>
</dbReference>
<dbReference type="GO" id="GO:0016757">
    <property type="term" value="F:glycosyltransferase activity"/>
    <property type="evidence" value="ECO:0007669"/>
    <property type="project" value="UniProtKB-KW"/>
</dbReference>
<dbReference type="EMBL" id="JADRCP010000002">
    <property type="protein sequence ID" value="MBK5176647.1"/>
    <property type="molecule type" value="Genomic_DNA"/>
</dbReference>
<comment type="caution">
    <text evidence="2">The sequence shown here is derived from an EMBL/GenBank/DDBJ whole genome shotgun (WGS) entry which is preliminary data.</text>
</comment>
<evidence type="ECO:0000313" key="1">
    <source>
        <dbReference type="EMBL" id="MBK5073622.1"/>
    </source>
</evidence>
<dbReference type="InterPro" id="IPR029057">
    <property type="entry name" value="PRTase-like"/>
</dbReference>
<evidence type="ECO:0000313" key="4">
    <source>
        <dbReference type="Proteomes" id="UP001296969"/>
    </source>
</evidence>
<keyword evidence="4" id="KW-1185">Reference proteome</keyword>
<keyword evidence="2" id="KW-0808">Transferase</keyword>
<proteinExistence type="predicted"/>
<dbReference type="SUPFAM" id="SSF53271">
    <property type="entry name" value="PRTase-like"/>
    <property type="match status" value="1"/>
</dbReference>
<gene>
    <name evidence="2" type="ORF">I2492_09960</name>
    <name evidence="1" type="ORF">I2493_11425</name>
</gene>
<keyword evidence="2" id="KW-0328">Glycosyltransferase</keyword>
<sequence>MGIDVNNRIVTYSDIHEKIVITSVNKNPKISRIGKQNKLFVYSIFTRVRSNEIRGDGNPLIYALKGLKGYSISKREVVKFRPNFDEIITKVINKFNKKHDIILVLPSSSKVPAMFARRVGRALSCDVSYDSFKKNTIYEVLDLFNNNNVKSGHEDEVRGVLYNLNNSNGNLIFSMKDIPNNIRCYFNPFSLKNESLKNKNILLIDDILSTGTSLITANNLIVSQNNQTDALCLLSDLN</sequence>
<name>A0A9D7AII9_9GAMM</name>
<dbReference type="EMBL" id="JADRCQ010000002">
    <property type="protein sequence ID" value="MBK5073622.1"/>
    <property type="molecule type" value="Genomic_DNA"/>
</dbReference>
<evidence type="ECO:0000313" key="2">
    <source>
        <dbReference type="EMBL" id="MBK5176647.1"/>
    </source>
</evidence>
<evidence type="ECO:0000313" key="3">
    <source>
        <dbReference type="Proteomes" id="UP000807542"/>
    </source>
</evidence>
<dbReference type="Proteomes" id="UP000807542">
    <property type="component" value="Unassembled WGS sequence"/>
</dbReference>
<organism evidence="2 3">
    <name type="scientific">Limnobaculum xujianqingii</name>
    <dbReference type="NCBI Taxonomy" id="2738837"/>
    <lineage>
        <taxon>Bacteria</taxon>
        <taxon>Pseudomonadati</taxon>
        <taxon>Pseudomonadota</taxon>
        <taxon>Gammaproteobacteria</taxon>
        <taxon>Enterobacterales</taxon>
        <taxon>Budviciaceae</taxon>
        <taxon>Limnobaculum</taxon>
    </lineage>
</organism>
<reference evidence="2 4" key="1">
    <citation type="submission" date="2020-11" db="EMBL/GenBank/DDBJ databases">
        <title>Insectihabitans protaetiae gen. nov. sp. nov. and Insectihabitans allomyrinae sp. nov., isolated from larvae of Protaetia brevitarsis seulensis and Allomyrina dichotoma, respectively.</title>
        <authorList>
            <person name="Lee S.D."/>
            <person name="Byeon Y.-S."/>
            <person name="Kim S.-M."/>
            <person name="Yang H.L."/>
            <person name="Kim I.S."/>
        </authorList>
    </citation>
    <scope>NUCLEOTIDE SEQUENCE</scope>
    <source>
        <strain evidence="2">CWB-B4</strain>
        <strain evidence="1 4">CWB-B43</strain>
    </source>
</reference>
<dbReference type="Proteomes" id="UP001296969">
    <property type="component" value="Unassembled WGS sequence"/>
</dbReference>
<dbReference type="InterPro" id="IPR000836">
    <property type="entry name" value="PRTase_dom"/>
</dbReference>
<dbReference type="CDD" id="cd06223">
    <property type="entry name" value="PRTases_typeI"/>
    <property type="match status" value="1"/>
</dbReference>
<dbReference type="AlphaFoldDB" id="A0A9D7AII9"/>
<dbReference type="Gene3D" id="3.40.50.2020">
    <property type="match status" value="1"/>
</dbReference>
<accession>A0A9D7AII9</accession>
<protein>
    <submittedName>
        <fullName evidence="2">Phosphoribosyltransferase</fullName>
    </submittedName>
</protein>